<sequence>MQYDEMTPKERALAINSGQPVDRIQCCPLMGEVGAKFIGVKISKLCFDYKLMVDTEVNSYKTFGFDGAGIGPNLFGIAEAMGTTLAYPDNDMPYIDIPFLKNHDDIKKLIPVNPHKDGRLPLFLEACKIINEKIGSEVGVSSGLGGPFTTAASLRGTDVFLRDIIKNPEWVHKLLEISTESIFNYIDAVSDIGIKPSLAEPVASLTVISPKQFRAFVKPYLKKCVDKIIERWGSGPSIHICGNTKGIWEDIADTGVQVISVDNIVDMEDVKNSVGNRAIIMGNVKPIDTVCFGGKEEIFNEVKECIKKSYNSPKGFILSTGCKIPMKTSKENVELFMQAARTYGKYPINPKILD</sequence>
<keyword evidence="3" id="KW-1185">Reference proteome</keyword>
<dbReference type="CDD" id="cd03465">
    <property type="entry name" value="URO-D_like"/>
    <property type="match status" value="1"/>
</dbReference>
<dbReference type="Proteomes" id="UP000033115">
    <property type="component" value="Chromosome"/>
</dbReference>
<accession>A0A0E3GPU1</accession>
<dbReference type="EMBL" id="CP009933">
    <property type="protein sequence ID" value="AKA67411.1"/>
    <property type="molecule type" value="Genomic_DNA"/>
</dbReference>
<dbReference type="RefSeq" id="WP_029160478.1">
    <property type="nucleotide sequence ID" value="NZ_CP009933.1"/>
</dbReference>
<dbReference type="InterPro" id="IPR052024">
    <property type="entry name" value="Methanogen_methyltrans"/>
</dbReference>
<organism evidence="2 3">
    <name type="scientific">Clostridium scatologenes</name>
    <dbReference type="NCBI Taxonomy" id="1548"/>
    <lineage>
        <taxon>Bacteria</taxon>
        <taxon>Bacillati</taxon>
        <taxon>Bacillota</taxon>
        <taxon>Clostridia</taxon>
        <taxon>Eubacteriales</taxon>
        <taxon>Clostridiaceae</taxon>
        <taxon>Clostridium</taxon>
    </lineage>
</organism>
<name>A0A0E3GPU1_CLOSL</name>
<gene>
    <name evidence="2" type="ORF">CSCA_0286</name>
</gene>
<dbReference type="STRING" id="1548.CSCA_0286"/>
<dbReference type="InterPro" id="IPR000257">
    <property type="entry name" value="Uroporphyrinogen_deCOase"/>
</dbReference>
<protein>
    <submittedName>
        <fullName evidence="2">Uroporphyrinogen decarboxylase (URO-D)</fullName>
    </submittedName>
</protein>
<feature type="domain" description="Uroporphyrinogen decarboxylase (URO-D)" evidence="1">
    <location>
        <begin position="7"/>
        <end position="343"/>
    </location>
</feature>
<proteinExistence type="predicted"/>
<dbReference type="HOGENOM" id="CLU_040933_2_0_9"/>
<evidence type="ECO:0000259" key="1">
    <source>
        <dbReference type="Pfam" id="PF01208"/>
    </source>
</evidence>
<dbReference type="AlphaFoldDB" id="A0A0E3GPU1"/>
<dbReference type="SUPFAM" id="SSF51726">
    <property type="entry name" value="UROD/MetE-like"/>
    <property type="match status" value="1"/>
</dbReference>
<dbReference type="GO" id="GO:0004853">
    <property type="term" value="F:uroporphyrinogen decarboxylase activity"/>
    <property type="evidence" value="ECO:0007669"/>
    <property type="project" value="InterPro"/>
</dbReference>
<dbReference type="GO" id="GO:0006779">
    <property type="term" value="P:porphyrin-containing compound biosynthetic process"/>
    <property type="evidence" value="ECO:0007669"/>
    <property type="project" value="InterPro"/>
</dbReference>
<dbReference type="PANTHER" id="PTHR47099:SF1">
    <property type="entry name" value="METHYLCOBAMIDE:COM METHYLTRANSFERASE MTBA"/>
    <property type="match status" value="1"/>
</dbReference>
<dbReference type="Pfam" id="PF01208">
    <property type="entry name" value="URO-D"/>
    <property type="match status" value="1"/>
</dbReference>
<reference evidence="2 3" key="1">
    <citation type="journal article" date="2015" name="J. Biotechnol.">
        <title>Complete genome sequence of a malodorant-producing acetogen, Clostridium scatologenes ATCC 25775(T).</title>
        <authorList>
            <person name="Zhu Z."/>
            <person name="Guo T."/>
            <person name="Zheng H."/>
            <person name="Song T."/>
            <person name="Ouyang P."/>
            <person name="Xie J."/>
        </authorList>
    </citation>
    <scope>NUCLEOTIDE SEQUENCE [LARGE SCALE GENOMIC DNA]</scope>
    <source>
        <strain evidence="2 3">ATCC 25775</strain>
    </source>
</reference>
<evidence type="ECO:0000313" key="2">
    <source>
        <dbReference type="EMBL" id="AKA67411.1"/>
    </source>
</evidence>
<dbReference type="PANTHER" id="PTHR47099">
    <property type="entry name" value="METHYLCOBAMIDE:COM METHYLTRANSFERASE MTBA"/>
    <property type="match status" value="1"/>
</dbReference>
<dbReference type="InterPro" id="IPR038071">
    <property type="entry name" value="UROD/MetE-like_sf"/>
</dbReference>
<dbReference type="KEGG" id="csq:CSCA_0286"/>
<evidence type="ECO:0000313" key="3">
    <source>
        <dbReference type="Proteomes" id="UP000033115"/>
    </source>
</evidence>
<dbReference type="Gene3D" id="3.20.20.210">
    <property type="match status" value="1"/>
</dbReference>